<keyword evidence="6" id="KW-1185">Reference proteome</keyword>
<dbReference type="InterPro" id="IPR002938">
    <property type="entry name" value="FAD-bd"/>
</dbReference>
<gene>
    <name evidence="5" type="ORF">K469DRAFT_665653</name>
</gene>
<dbReference type="AlphaFoldDB" id="A0A6A6E0N7"/>
<evidence type="ECO:0000256" key="2">
    <source>
        <dbReference type="ARBA" id="ARBA00022827"/>
    </source>
</evidence>
<keyword evidence="1" id="KW-0285">Flavoprotein</keyword>
<dbReference type="Gene3D" id="3.40.30.120">
    <property type="match status" value="1"/>
</dbReference>
<evidence type="ECO:0000256" key="3">
    <source>
        <dbReference type="ARBA" id="ARBA00023002"/>
    </source>
</evidence>
<dbReference type="PANTHER" id="PTHR43004:SF8">
    <property type="entry name" value="FAD-BINDING DOMAIN-CONTAINING PROTEIN-RELATED"/>
    <property type="match status" value="1"/>
</dbReference>
<feature type="domain" description="FAD-binding" evidence="4">
    <location>
        <begin position="19"/>
        <end position="380"/>
    </location>
</feature>
<dbReference type="InterPro" id="IPR050641">
    <property type="entry name" value="RIFMO-like"/>
</dbReference>
<dbReference type="GO" id="GO:0016709">
    <property type="term" value="F:oxidoreductase activity, acting on paired donors, with incorporation or reduction of molecular oxygen, NAD(P)H as one donor, and incorporation of one atom of oxygen"/>
    <property type="evidence" value="ECO:0007669"/>
    <property type="project" value="UniProtKB-ARBA"/>
</dbReference>
<accession>A0A6A6E0N7</accession>
<dbReference type="SUPFAM" id="SSF51905">
    <property type="entry name" value="FAD/NAD(P)-binding domain"/>
    <property type="match status" value="1"/>
</dbReference>
<dbReference type="Gene3D" id="3.30.9.10">
    <property type="entry name" value="D-Amino Acid Oxidase, subunit A, domain 2"/>
    <property type="match status" value="1"/>
</dbReference>
<evidence type="ECO:0000256" key="1">
    <source>
        <dbReference type="ARBA" id="ARBA00022630"/>
    </source>
</evidence>
<dbReference type="Pfam" id="PF21274">
    <property type="entry name" value="Rng_hyd_C"/>
    <property type="match status" value="1"/>
</dbReference>
<reference evidence="5" key="1">
    <citation type="journal article" date="2020" name="Stud. Mycol.">
        <title>101 Dothideomycetes genomes: a test case for predicting lifestyles and emergence of pathogens.</title>
        <authorList>
            <person name="Haridas S."/>
            <person name="Albert R."/>
            <person name="Binder M."/>
            <person name="Bloem J."/>
            <person name="Labutti K."/>
            <person name="Salamov A."/>
            <person name="Andreopoulos B."/>
            <person name="Baker S."/>
            <person name="Barry K."/>
            <person name="Bills G."/>
            <person name="Bluhm B."/>
            <person name="Cannon C."/>
            <person name="Castanera R."/>
            <person name="Culley D."/>
            <person name="Daum C."/>
            <person name="Ezra D."/>
            <person name="Gonzalez J."/>
            <person name="Henrissat B."/>
            <person name="Kuo A."/>
            <person name="Liang C."/>
            <person name="Lipzen A."/>
            <person name="Lutzoni F."/>
            <person name="Magnuson J."/>
            <person name="Mondo S."/>
            <person name="Nolan M."/>
            <person name="Ohm R."/>
            <person name="Pangilinan J."/>
            <person name="Park H.-J."/>
            <person name="Ramirez L."/>
            <person name="Alfaro M."/>
            <person name="Sun H."/>
            <person name="Tritt A."/>
            <person name="Yoshinaga Y."/>
            <person name="Zwiers L.-H."/>
            <person name="Turgeon B."/>
            <person name="Goodwin S."/>
            <person name="Spatafora J."/>
            <person name="Crous P."/>
            <person name="Grigoriev I."/>
        </authorList>
    </citation>
    <scope>NUCLEOTIDE SEQUENCE</scope>
    <source>
        <strain evidence="5">CBS 207.26</strain>
    </source>
</reference>
<protein>
    <recommendedName>
        <fullName evidence="4">FAD-binding domain-containing protein</fullName>
    </recommendedName>
</protein>
<evidence type="ECO:0000259" key="4">
    <source>
        <dbReference type="Pfam" id="PF01494"/>
    </source>
</evidence>
<sequence>MSSTKDLTMNSKEPQSSVETDLLIIGAGPAGASLACFLARYGLKGIMISSAPGTAETPRAHITNMAALECLRDIGLWEQCEKLGHGGQYMMHYRWCESMSGEEYARNWSWGNGDRRGDYKVVSPCKVIDLPQTELEPILVREATGRGFNVRFDTELLEFEVKEEGKIRCVVQDRVSKVQYTITTKYLFGADGGRSLVAQRLGLPFTVLPGGGLAFNILVKADLADLMQHRQGNLHWNMRLKKDYPFMCVGRMVKPWHEWLFVVLPKGPDAPNPERTFEEWKALVEDVIDDETVDVEVLGVSKWMINETSADVISKGNVFCLGDAIHRHPPTNGLGSNTCIQDSFNLAWKINLVLEGLASPSLLDTFNTERQPIGAHLVKTSNETLRKHILVWQALGVMPPGTSESERLAGINLLKENSEEGKKARKVLKERVADMQHETHALGLEMGHLYQSRAIYTVDESGPFVPGPREKEDPILYYEPCTYPGRRLPHVWLNTPIPGKLISTLDVAGKGKFCLFTGIGGENWKVAARNVSDRLGVEIKAVSIGTGQNWEDCYLSWEEKRGVEEDGCVLVRPDLFVAWRSERCGRDEKDCTGKLERVMWKVLHLECGNFF</sequence>
<dbReference type="Proteomes" id="UP000800200">
    <property type="component" value="Unassembled WGS sequence"/>
</dbReference>
<dbReference type="Gene3D" id="3.50.50.60">
    <property type="entry name" value="FAD/NAD(P)-binding domain"/>
    <property type="match status" value="1"/>
</dbReference>
<name>A0A6A6E0N7_9PEZI</name>
<evidence type="ECO:0000313" key="6">
    <source>
        <dbReference type="Proteomes" id="UP000800200"/>
    </source>
</evidence>
<keyword evidence="3" id="KW-0560">Oxidoreductase</keyword>
<organism evidence="5 6">
    <name type="scientific">Zopfia rhizophila CBS 207.26</name>
    <dbReference type="NCBI Taxonomy" id="1314779"/>
    <lineage>
        <taxon>Eukaryota</taxon>
        <taxon>Fungi</taxon>
        <taxon>Dikarya</taxon>
        <taxon>Ascomycota</taxon>
        <taxon>Pezizomycotina</taxon>
        <taxon>Dothideomycetes</taxon>
        <taxon>Dothideomycetes incertae sedis</taxon>
        <taxon>Zopfiaceae</taxon>
        <taxon>Zopfia</taxon>
    </lineage>
</organism>
<dbReference type="OrthoDB" id="2690153at2759"/>
<dbReference type="EMBL" id="ML994634">
    <property type="protein sequence ID" value="KAF2185354.1"/>
    <property type="molecule type" value="Genomic_DNA"/>
</dbReference>
<dbReference type="PRINTS" id="PR00420">
    <property type="entry name" value="RNGMNOXGNASE"/>
</dbReference>
<evidence type="ECO:0000313" key="5">
    <source>
        <dbReference type="EMBL" id="KAF2185354.1"/>
    </source>
</evidence>
<dbReference type="InterPro" id="IPR036188">
    <property type="entry name" value="FAD/NAD-bd_sf"/>
</dbReference>
<dbReference type="PANTHER" id="PTHR43004">
    <property type="entry name" value="TRK SYSTEM POTASSIUM UPTAKE PROTEIN"/>
    <property type="match status" value="1"/>
</dbReference>
<dbReference type="GO" id="GO:0071949">
    <property type="term" value="F:FAD binding"/>
    <property type="evidence" value="ECO:0007669"/>
    <property type="project" value="InterPro"/>
</dbReference>
<keyword evidence="2" id="KW-0274">FAD</keyword>
<dbReference type="Pfam" id="PF01494">
    <property type="entry name" value="FAD_binding_3"/>
    <property type="match status" value="1"/>
</dbReference>
<proteinExistence type="predicted"/>